<dbReference type="Proteomes" id="UP000473325">
    <property type="component" value="Unassembled WGS sequence"/>
</dbReference>
<keyword evidence="1" id="KW-0812">Transmembrane</keyword>
<feature type="transmembrane region" description="Helical" evidence="1">
    <location>
        <begin position="12"/>
        <end position="37"/>
    </location>
</feature>
<organism evidence="2 3">
    <name type="scientific">Nocardioides flavescens</name>
    <dbReference type="NCBI Taxonomy" id="2691959"/>
    <lineage>
        <taxon>Bacteria</taxon>
        <taxon>Bacillati</taxon>
        <taxon>Actinomycetota</taxon>
        <taxon>Actinomycetes</taxon>
        <taxon>Propionibacteriales</taxon>
        <taxon>Nocardioidaceae</taxon>
        <taxon>Nocardioides</taxon>
    </lineage>
</organism>
<comment type="caution">
    <text evidence="2">The sequence shown here is derived from an EMBL/GenBank/DDBJ whole genome shotgun (WGS) entry which is preliminary data.</text>
</comment>
<dbReference type="AlphaFoldDB" id="A0A6L7F1K8"/>
<evidence type="ECO:0000256" key="1">
    <source>
        <dbReference type="SAM" id="Phobius"/>
    </source>
</evidence>
<accession>A0A6L7F1K8</accession>
<evidence type="ECO:0000313" key="2">
    <source>
        <dbReference type="EMBL" id="MXG91139.1"/>
    </source>
</evidence>
<sequence length="70" mass="6975">MAPTSSDPRSGPVSFTLGWLGVAVVVLAVVGVVVGLIRDDVAGTLGPVVGIGLMVTAIALVAALALRDHR</sequence>
<proteinExistence type="predicted"/>
<name>A0A6L7F1K8_9ACTN</name>
<keyword evidence="1" id="KW-1133">Transmembrane helix</keyword>
<reference evidence="2 3" key="1">
    <citation type="submission" date="2019-12" db="EMBL/GenBank/DDBJ databases">
        <authorList>
            <person name="Kun Z."/>
        </authorList>
    </citation>
    <scope>NUCLEOTIDE SEQUENCE [LARGE SCALE GENOMIC DNA]</scope>
    <source>
        <strain evidence="2 3">YIM 123512</strain>
    </source>
</reference>
<dbReference type="RefSeq" id="WP_160879056.1">
    <property type="nucleotide sequence ID" value="NZ_WUEK01000010.1"/>
</dbReference>
<dbReference type="EMBL" id="WUEK01000010">
    <property type="protein sequence ID" value="MXG91139.1"/>
    <property type="molecule type" value="Genomic_DNA"/>
</dbReference>
<keyword evidence="1" id="KW-0472">Membrane</keyword>
<gene>
    <name evidence="2" type="ORF">GRQ65_16440</name>
</gene>
<feature type="transmembrane region" description="Helical" evidence="1">
    <location>
        <begin position="43"/>
        <end position="66"/>
    </location>
</feature>
<protein>
    <submittedName>
        <fullName evidence="2">Uncharacterized protein</fullName>
    </submittedName>
</protein>
<evidence type="ECO:0000313" key="3">
    <source>
        <dbReference type="Proteomes" id="UP000473325"/>
    </source>
</evidence>
<keyword evidence="3" id="KW-1185">Reference proteome</keyword>